<sequence length="516" mass="59150">MNKPEASLLGCPAEILLEIARYLQDDTVTLKSLRRCRKKLRAIVDSVVFEEVHLAFVHPSLDWFMKIAQDPDLAPLVKRLVFHGQKPFDYVGFKEWTVAVKKDGYQLGDSELESYYQTYTEYAALESRFLPSRASSAVHATDAARKLDSAVQKLIQLQGISIIAYNEADDSSPFWERYEQDILLTPNTWRRQPMGIFIPDMEMDHMIWRQAPKTFELRHRTEGYVRVITLLRTLANSPPATPLQYLELTTNGWEFWVAPITARLHTVFSALTVLRLTTWEGERCAAQVGACISASSSLKELAFTCKGFGPTGQKYMHGHEECELWEAQDVLMTVKEWPALRKLILEVNTSQLALLKCLRTLAQSLESLTLRNVSLRAPVTPDALHLNLLCGSCLLSQFLCLKKVSFTRLSVAYQEKPTPPDYEEKALPIYREFSHPAYAEYVTGYMVGKKGSEEGFIVVQEEFLNSWRFKEILAEKGLLAEAEEVEEREEMKKRDDAREWQVIAELDDKVDQHIEW</sequence>
<protein>
    <recommendedName>
        <fullName evidence="3">F-box domain-containing protein</fullName>
    </recommendedName>
</protein>
<dbReference type="Proteomes" id="UP000799750">
    <property type="component" value="Unassembled WGS sequence"/>
</dbReference>
<dbReference type="OrthoDB" id="5422579at2759"/>
<gene>
    <name evidence="1" type="ORF">BU16DRAFT_567372</name>
</gene>
<name>A0A6A6QC14_9PEZI</name>
<dbReference type="EMBL" id="MU004199">
    <property type="protein sequence ID" value="KAF2489193.1"/>
    <property type="molecule type" value="Genomic_DNA"/>
</dbReference>
<organism evidence="1 2">
    <name type="scientific">Lophium mytilinum</name>
    <dbReference type="NCBI Taxonomy" id="390894"/>
    <lineage>
        <taxon>Eukaryota</taxon>
        <taxon>Fungi</taxon>
        <taxon>Dikarya</taxon>
        <taxon>Ascomycota</taxon>
        <taxon>Pezizomycotina</taxon>
        <taxon>Dothideomycetes</taxon>
        <taxon>Pleosporomycetidae</taxon>
        <taxon>Mytilinidiales</taxon>
        <taxon>Mytilinidiaceae</taxon>
        <taxon>Lophium</taxon>
    </lineage>
</organism>
<evidence type="ECO:0008006" key="3">
    <source>
        <dbReference type="Google" id="ProtNLM"/>
    </source>
</evidence>
<accession>A0A6A6QC14</accession>
<proteinExistence type="predicted"/>
<evidence type="ECO:0000313" key="1">
    <source>
        <dbReference type="EMBL" id="KAF2489193.1"/>
    </source>
</evidence>
<reference evidence="1" key="1">
    <citation type="journal article" date="2020" name="Stud. Mycol.">
        <title>101 Dothideomycetes genomes: a test case for predicting lifestyles and emergence of pathogens.</title>
        <authorList>
            <person name="Haridas S."/>
            <person name="Albert R."/>
            <person name="Binder M."/>
            <person name="Bloem J."/>
            <person name="Labutti K."/>
            <person name="Salamov A."/>
            <person name="Andreopoulos B."/>
            <person name="Baker S."/>
            <person name="Barry K."/>
            <person name="Bills G."/>
            <person name="Bluhm B."/>
            <person name="Cannon C."/>
            <person name="Castanera R."/>
            <person name="Culley D."/>
            <person name="Daum C."/>
            <person name="Ezra D."/>
            <person name="Gonzalez J."/>
            <person name="Henrissat B."/>
            <person name="Kuo A."/>
            <person name="Liang C."/>
            <person name="Lipzen A."/>
            <person name="Lutzoni F."/>
            <person name="Magnuson J."/>
            <person name="Mondo S."/>
            <person name="Nolan M."/>
            <person name="Ohm R."/>
            <person name="Pangilinan J."/>
            <person name="Park H.-J."/>
            <person name="Ramirez L."/>
            <person name="Alfaro M."/>
            <person name="Sun H."/>
            <person name="Tritt A."/>
            <person name="Yoshinaga Y."/>
            <person name="Zwiers L.-H."/>
            <person name="Turgeon B."/>
            <person name="Goodwin S."/>
            <person name="Spatafora J."/>
            <person name="Crous P."/>
            <person name="Grigoriev I."/>
        </authorList>
    </citation>
    <scope>NUCLEOTIDE SEQUENCE</scope>
    <source>
        <strain evidence="1">CBS 269.34</strain>
    </source>
</reference>
<keyword evidence="2" id="KW-1185">Reference proteome</keyword>
<evidence type="ECO:0000313" key="2">
    <source>
        <dbReference type="Proteomes" id="UP000799750"/>
    </source>
</evidence>
<dbReference type="AlphaFoldDB" id="A0A6A6QC14"/>